<dbReference type="EMBL" id="JANX01000142">
    <property type="protein sequence ID" value="KGM33861.1"/>
    <property type="molecule type" value="Genomic_DNA"/>
</dbReference>
<name>A0A0A0D5D1_9PROT</name>
<reference evidence="2 3" key="1">
    <citation type="submission" date="2014-01" db="EMBL/GenBank/DDBJ databases">
        <title>Genome sequence determination for a cystic fibrosis isolate, Inquilinus limosus.</title>
        <authorList>
            <person name="Pino M."/>
            <person name="Di Conza J."/>
            <person name="Gutkind G."/>
        </authorList>
    </citation>
    <scope>NUCLEOTIDE SEQUENCE [LARGE SCALE GENOMIC DNA]</scope>
    <source>
        <strain evidence="2 3">MP06</strain>
    </source>
</reference>
<feature type="transmembrane region" description="Helical" evidence="1">
    <location>
        <begin position="97"/>
        <end position="124"/>
    </location>
</feature>
<keyword evidence="1" id="KW-1133">Transmembrane helix</keyword>
<gene>
    <name evidence="2" type="ORF">P409_13520</name>
</gene>
<dbReference type="InterPro" id="IPR021354">
    <property type="entry name" value="DUF2975"/>
</dbReference>
<dbReference type="AlphaFoldDB" id="A0A0A0D5D1"/>
<dbReference type="Proteomes" id="UP000029995">
    <property type="component" value="Unassembled WGS sequence"/>
</dbReference>
<dbReference type="OrthoDB" id="7351606at2"/>
<feature type="transmembrane region" description="Helical" evidence="1">
    <location>
        <begin position="12"/>
        <end position="34"/>
    </location>
</feature>
<dbReference type="Pfam" id="PF11188">
    <property type="entry name" value="DUF2975"/>
    <property type="match status" value="1"/>
</dbReference>
<evidence type="ECO:0000313" key="2">
    <source>
        <dbReference type="EMBL" id="KGM33861.1"/>
    </source>
</evidence>
<comment type="caution">
    <text evidence="2">The sequence shown here is derived from an EMBL/GenBank/DDBJ whole genome shotgun (WGS) entry which is preliminary data.</text>
</comment>
<feature type="transmembrane region" description="Helical" evidence="1">
    <location>
        <begin position="54"/>
        <end position="76"/>
    </location>
</feature>
<dbReference type="RefSeq" id="WP_034837182.1">
    <property type="nucleotide sequence ID" value="NZ_JANX01000142.1"/>
</dbReference>
<organism evidence="2 3">
    <name type="scientific">Inquilinus limosus MP06</name>
    <dbReference type="NCBI Taxonomy" id="1398085"/>
    <lineage>
        <taxon>Bacteria</taxon>
        <taxon>Pseudomonadati</taxon>
        <taxon>Pseudomonadota</taxon>
        <taxon>Alphaproteobacteria</taxon>
        <taxon>Rhodospirillales</taxon>
        <taxon>Rhodospirillaceae</taxon>
        <taxon>Inquilinus</taxon>
    </lineage>
</organism>
<evidence type="ECO:0000256" key="1">
    <source>
        <dbReference type="SAM" id="Phobius"/>
    </source>
</evidence>
<protein>
    <recommendedName>
        <fullName evidence="4">DUF2975 domain-containing protein</fullName>
    </recommendedName>
</protein>
<proteinExistence type="predicted"/>
<sequence length="175" mass="19129">MNRVARLSSVLRLAVTVLAWLILLATIPFLIWVVLYGKADLSDGVDAPVSSLPLLPVVLFVALYALRSLLMVVALFSLRRILIHFGHGQFFTRDCVIVFRQIGLQLVMLAAVDVLTPIVTALALWATEPRFDPSDIWILLTDLPFMPLVGGLFALIMAHVLGQAADLAEDAALTV</sequence>
<keyword evidence="1" id="KW-0472">Membrane</keyword>
<keyword evidence="1" id="KW-0812">Transmembrane</keyword>
<evidence type="ECO:0000313" key="3">
    <source>
        <dbReference type="Proteomes" id="UP000029995"/>
    </source>
</evidence>
<accession>A0A0A0D5D1</accession>
<evidence type="ECO:0008006" key="4">
    <source>
        <dbReference type="Google" id="ProtNLM"/>
    </source>
</evidence>
<feature type="transmembrane region" description="Helical" evidence="1">
    <location>
        <begin position="136"/>
        <end position="158"/>
    </location>
</feature>